<organism evidence="1 2">
    <name type="scientific">Rhizobium soli</name>
    <dbReference type="NCBI Taxonomy" id="424798"/>
    <lineage>
        <taxon>Bacteria</taxon>
        <taxon>Pseudomonadati</taxon>
        <taxon>Pseudomonadota</taxon>
        <taxon>Alphaproteobacteria</taxon>
        <taxon>Hyphomicrobiales</taxon>
        <taxon>Rhizobiaceae</taxon>
        <taxon>Rhizobium/Agrobacterium group</taxon>
        <taxon>Rhizobium</taxon>
    </lineage>
</organism>
<dbReference type="SUPFAM" id="SSF53850">
    <property type="entry name" value="Periplasmic binding protein-like II"/>
    <property type="match status" value="1"/>
</dbReference>
<dbReference type="Gene3D" id="3.40.190.10">
    <property type="entry name" value="Periplasmic binding protein-like II"/>
    <property type="match status" value="2"/>
</dbReference>
<proteinExistence type="predicted"/>
<dbReference type="PANTHER" id="PTHR35841:SF1">
    <property type="entry name" value="PHOSPHONATES-BINDING PERIPLASMIC PROTEIN"/>
    <property type="match status" value="1"/>
</dbReference>
<dbReference type="AlphaFoldDB" id="A0A7X0JGV4"/>
<dbReference type="Pfam" id="PF12974">
    <property type="entry name" value="Phosphonate-bd"/>
    <property type="match status" value="1"/>
</dbReference>
<accession>A0A7X0JGV4</accession>
<gene>
    <name evidence="1" type="ORF">F4695_000349</name>
</gene>
<dbReference type="Proteomes" id="UP000585437">
    <property type="component" value="Unassembled WGS sequence"/>
</dbReference>
<dbReference type="RefSeq" id="WP_184653496.1">
    <property type="nucleotide sequence ID" value="NZ_JACHBU010000001.1"/>
</dbReference>
<reference evidence="1 2" key="1">
    <citation type="submission" date="2020-08" db="EMBL/GenBank/DDBJ databases">
        <title>The Agave Microbiome: Exploring the role of microbial communities in plant adaptations to desert environments.</title>
        <authorList>
            <person name="Partida-Martinez L.P."/>
        </authorList>
    </citation>
    <scope>NUCLEOTIDE SEQUENCE [LARGE SCALE GENOMIC DNA]</scope>
    <source>
        <strain evidence="1 2">AS3.12</strain>
    </source>
</reference>
<evidence type="ECO:0000313" key="1">
    <source>
        <dbReference type="EMBL" id="MBB6507030.1"/>
    </source>
</evidence>
<keyword evidence="2" id="KW-1185">Reference proteome</keyword>
<protein>
    <submittedName>
        <fullName evidence="1">ABC-type phosphate/phosphonate transport system substrate-binding protein</fullName>
    </submittedName>
</protein>
<dbReference type="PANTHER" id="PTHR35841">
    <property type="entry name" value="PHOSPHONATES-BINDING PERIPLASMIC PROTEIN"/>
    <property type="match status" value="1"/>
</dbReference>
<dbReference type="EMBL" id="JACHBU010000001">
    <property type="protein sequence ID" value="MBB6507030.1"/>
    <property type="molecule type" value="Genomic_DNA"/>
</dbReference>
<evidence type="ECO:0000313" key="2">
    <source>
        <dbReference type="Proteomes" id="UP000585437"/>
    </source>
</evidence>
<name>A0A7X0JGV4_9HYPH</name>
<comment type="caution">
    <text evidence="1">The sequence shown here is derived from an EMBL/GenBank/DDBJ whole genome shotgun (WGS) entry which is preliminary data.</text>
</comment>
<sequence>MDSPARLASLAMYVAPPPVAQATDALWAFVARRLTDAGMAGVPATLDRSISHDDAWLLPDLLLSQTCGYPYVTSLRGNVRLVATPCYAYPGCDGPDMRSFVIVRRDAGFASLKDLRGRTAAINGRDSNSGANLFRAAIAPIARGPRFFGRVIETGGHAASIAAVAEGRADCAAIDCITYGHVARFAPDDLADIVVVAETPSGPGLPLITRASASDDEVALLREALEAALVEPSLADVRDVLALSGFAVLDDSRYERLLELERQAAALGYPAVA</sequence>